<comment type="caution">
    <text evidence="3">The sequence shown here is derived from an EMBL/GenBank/DDBJ whole genome shotgun (WGS) entry which is preliminary data.</text>
</comment>
<dbReference type="InterPro" id="IPR019260">
    <property type="entry name" value="DUF2262"/>
</dbReference>
<name>A0ABS3NU80_9BACI</name>
<dbReference type="RefSeq" id="WP_208016848.1">
    <property type="nucleotide sequence ID" value="NZ_JAGDQJ010000006.1"/>
</dbReference>
<gene>
    <name evidence="3" type="ORF">J4P90_04425</name>
</gene>
<proteinExistence type="predicted"/>
<dbReference type="Pfam" id="PF10020">
    <property type="entry name" value="DUF2262"/>
    <property type="match status" value="1"/>
</dbReference>
<sequence length="270" mass="31268">MSKLSETRRFENRFTEDVIEVVAVTGASGVGAGRAGDATMWTASIHLIAWKYPHRDGTIMKEEISLRWLVDDTELRQSREILKENTVVRLQVRKAENAMMLVKVLDETYRDDELEKILQDSMKPVYYQDKILGEFLLDKRVKLFERQISWAGEECSLYFDWNKDEHIMILALETAYALFKEQDEWSRKIKLYAAAELVELANEWLQDDDEAEIDEITQEMFIDLMKLESISVYPDGDFTIYFSDGDMFWGHCIVVDGNINGTFTSADIAG</sequence>
<dbReference type="InterPro" id="IPR024198">
    <property type="entry name" value="UCP033642"/>
</dbReference>
<reference evidence="3 4" key="1">
    <citation type="submission" date="2021-03" db="EMBL/GenBank/DDBJ databases">
        <title>Identification of novel Bacillus strains.</title>
        <authorList>
            <person name="Xiao Z."/>
            <person name="Li Y."/>
            <person name="Shen J."/>
        </authorList>
    </citation>
    <scope>NUCLEOTIDE SEQUENCE [LARGE SCALE GENOMIC DNA]</scope>
    <source>
        <strain evidence="3 4">SY8</strain>
    </source>
</reference>
<dbReference type="Pfam" id="PF22886">
    <property type="entry name" value="DUF7021"/>
    <property type="match status" value="1"/>
</dbReference>
<dbReference type="Proteomes" id="UP000677611">
    <property type="component" value="Unassembled WGS sequence"/>
</dbReference>
<evidence type="ECO:0000259" key="2">
    <source>
        <dbReference type="Pfam" id="PF22886"/>
    </source>
</evidence>
<evidence type="ECO:0000259" key="1">
    <source>
        <dbReference type="Pfam" id="PF10020"/>
    </source>
</evidence>
<accession>A0ABS3NU80</accession>
<dbReference type="EMBL" id="JAGDQJ010000006">
    <property type="protein sequence ID" value="MBO1624501.1"/>
    <property type="molecule type" value="Genomic_DNA"/>
</dbReference>
<dbReference type="PIRSF" id="PIRSF033642">
    <property type="entry name" value="UCP033642"/>
    <property type="match status" value="1"/>
</dbReference>
<evidence type="ECO:0000313" key="3">
    <source>
        <dbReference type="EMBL" id="MBO1624501.1"/>
    </source>
</evidence>
<evidence type="ECO:0000313" key="4">
    <source>
        <dbReference type="Proteomes" id="UP000677611"/>
    </source>
</evidence>
<keyword evidence="4" id="KW-1185">Reference proteome</keyword>
<protein>
    <submittedName>
        <fullName evidence="3">DUF2262 domain-containing protein</fullName>
    </submittedName>
</protein>
<organism evidence="3 4">
    <name type="scientific">Bacillus arachidis</name>
    <dbReference type="NCBI Taxonomy" id="2819290"/>
    <lineage>
        <taxon>Bacteria</taxon>
        <taxon>Bacillati</taxon>
        <taxon>Bacillota</taxon>
        <taxon>Bacilli</taxon>
        <taxon>Bacillales</taxon>
        <taxon>Bacillaceae</taxon>
        <taxon>Bacillus</taxon>
    </lineage>
</organism>
<feature type="domain" description="DUF7021" evidence="2">
    <location>
        <begin position="7"/>
        <end position="120"/>
    </location>
</feature>
<feature type="domain" description="DUF2262" evidence="1">
    <location>
        <begin position="129"/>
        <end position="268"/>
    </location>
</feature>
<dbReference type="InterPro" id="IPR054286">
    <property type="entry name" value="DUF7021"/>
</dbReference>